<organism evidence="2 3">
    <name type="scientific">Xanthomonas citri pv. citri</name>
    <dbReference type="NCBI Taxonomy" id="611301"/>
    <lineage>
        <taxon>Bacteria</taxon>
        <taxon>Pseudomonadati</taxon>
        <taxon>Pseudomonadota</taxon>
        <taxon>Gammaproteobacteria</taxon>
        <taxon>Lysobacterales</taxon>
        <taxon>Lysobacteraceae</taxon>
        <taxon>Xanthomonas</taxon>
    </lineage>
</organism>
<dbReference type="GO" id="GO:0015074">
    <property type="term" value="P:DNA integration"/>
    <property type="evidence" value="ECO:0007669"/>
    <property type="project" value="InterPro"/>
</dbReference>
<dbReference type="KEGG" id="xcr:J163_02069"/>
<reference evidence="2 3" key="1">
    <citation type="submission" date="2014-09" db="EMBL/GenBank/DDBJ databases">
        <authorList>
            <person name="Regsiter A."/>
        </authorList>
    </citation>
    <scope>NUCLEOTIDE SEQUENCE [LARGE SCALE GENOMIC DNA]</scope>
</reference>
<dbReference type="KEGG" id="xcw:J162_02071"/>
<name>A0A0U5FET9_XANCI</name>
<protein>
    <submittedName>
        <fullName evidence="2">Transposase</fullName>
    </submittedName>
</protein>
<sequence length="102" mass="11760">MQHPIHGRRGRARPWVGSADGRPCDRPGAAPNQNAFIERFNRTFREEVLDLNLFACLDEVREAAHWWMIDYNQARSHDSLGGMTPVEYRNKYAESSTFELPA</sequence>
<feature type="compositionally biased region" description="Basic residues" evidence="1">
    <location>
        <begin position="1"/>
        <end position="12"/>
    </location>
</feature>
<dbReference type="InterPro" id="IPR001584">
    <property type="entry name" value="Integrase_cat-core"/>
</dbReference>
<accession>A0A0U5FET9</accession>
<dbReference type="InterPro" id="IPR036397">
    <property type="entry name" value="RNaseH_sf"/>
</dbReference>
<dbReference type="Pfam" id="PF13683">
    <property type="entry name" value="rve_3"/>
    <property type="match status" value="1"/>
</dbReference>
<evidence type="ECO:0000256" key="1">
    <source>
        <dbReference type="SAM" id="MobiDB-lite"/>
    </source>
</evidence>
<evidence type="ECO:0000313" key="2">
    <source>
        <dbReference type="EMBL" id="CEG16244.1"/>
    </source>
</evidence>
<comment type="caution">
    <text evidence="2">The sequence shown here is derived from an EMBL/GenBank/DDBJ whole genome shotgun (WGS) entry which is preliminary data.</text>
</comment>
<dbReference type="GO" id="GO:0003676">
    <property type="term" value="F:nucleic acid binding"/>
    <property type="evidence" value="ECO:0007669"/>
    <property type="project" value="InterPro"/>
</dbReference>
<dbReference type="Proteomes" id="UP000052230">
    <property type="component" value="Unassembled WGS sequence"/>
</dbReference>
<dbReference type="EMBL" id="CCXZ01000127">
    <property type="protein sequence ID" value="CEG16244.1"/>
    <property type="molecule type" value="Genomic_DNA"/>
</dbReference>
<gene>
    <name evidence="2" type="ORF">XAC3562_340003</name>
</gene>
<dbReference type="PANTHER" id="PTHR47515">
    <property type="entry name" value="LOW CALCIUM RESPONSE LOCUS PROTEIN T"/>
    <property type="match status" value="1"/>
</dbReference>
<keyword evidence="3" id="KW-1185">Reference proteome</keyword>
<proteinExistence type="predicted"/>
<dbReference type="KEGG" id="xcn:J169_02078"/>
<dbReference type="PATRIC" id="fig|434928.28.peg.2119"/>
<dbReference type="AlphaFoldDB" id="A0A0U5FET9"/>
<dbReference type="InterPro" id="IPR012337">
    <property type="entry name" value="RNaseH-like_sf"/>
</dbReference>
<dbReference type="KEGG" id="xcm:J164_02069"/>
<dbReference type="KEGG" id="xcu:J159_02069"/>
<dbReference type="KEGG" id="xcf:J172_02072"/>
<dbReference type="Gene3D" id="3.30.420.10">
    <property type="entry name" value="Ribonuclease H-like superfamily/Ribonuclease H"/>
    <property type="match status" value="1"/>
</dbReference>
<dbReference type="PROSITE" id="PS50994">
    <property type="entry name" value="INTEGRASE"/>
    <property type="match status" value="1"/>
</dbReference>
<dbReference type="PANTHER" id="PTHR47515:SF3">
    <property type="entry name" value="INTEGRASE CORE DOMAIN PROTEIN"/>
    <property type="match status" value="1"/>
</dbReference>
<dbReference type="SUPFAM" id="SSF53098">
    <property type="entry name" value="Ribonuclease H-like"/>
    <property type="match status" value="1"/>
</dbReference>
<feature type="region of interest" description="Disordered" evidence="1">
    <location>
        <begin position="1"/>
        <end position="31"/>
    </location>
</feature>
<evidence type="ECO:0000313" key="3">
    <source>
        <dbReference type="Proteomes" id="UP000052230"/>
    </source>
</evidence>